<dbReference type="GO" id="GO:0004185">
    <property type="term" value="F:serine-type carboxypeptidase activity"/>
    <property type="evidence" value="ECO:0007669"/>
    <property type="project" value="InterPro"/>
</dbReference>
<evidence type="ECO:0008006" key="12">
    <source>
        <dbReference type="Google" id="ProtNLM"/>
    </source>
</evidence>
<dbReference type="PRINTS" id="PR00724">
    <property type="entry name" value="CRBOXYPTASEC"/>
</dbReference>
<dbReference type="Gene3D" id="3.40.50.1820">
    <property type="entry name" value="alpha/beta hydrolase"/>
    <property type="match status" value="1"/>
</dbReference>
<comment type="caution">
    <text evidence="10">The sequence shown here is derived from an EMBL/GenBank/DDBJ whole genome shotgun (WGS) entry which is preliminary data.</text>
</comment>
<evidence type="ECO:0000313" key="11">
    <source>
        <dbReference type="Proteomes" id="UP001165160"/>
    </source>
</evidence>
<evidence type="ECO:0000256" key="8">
    <source>
        <dbReference type="SAM" id="Phobius"/>
    </source>
</evidence>
<keyword evidence="2" id="KW-0121">Carboxypeptidase</keyword>
<accession>A0A9W7FG61</accession>
<reference evidence="11" key="1">
    <citation type="journal article" date="2023" name="Commun. Biol.">
        <title>Genome analysis of Parmales, the sister group of diatoms, reveals the evolutionary specialization of diatoms from phago-mixotrophs to photoautotrophs.</title>
        <authorList>
            <person name="Ban H."/>
            <person name="Sato S."/>
            <person name="Yoshikawa S."/>
            <person name="Yamada K."/>
            <person name="Nakamura Y."/>
            <person name="Ichinomiya M."/>
            <person name="Sato N."/>
            <person name="Blanc-Mathieu R."/>
            <person name="Endo H."/>
            <person name="Kuwata A."/>
            <person name="Ogata H."/>
        </authorList>
    </citation>
    <scope>NUCLEOTIDE SEQUENCE [LARGE SCALE GENOMIC DNA]</scope>
    <source>
        <strain evidence="11">NIES 3699</strain>
    </source>
</reference>
<feature type="region of interest" description="Disordered" evidence="7">
    <location>
        <begin position="48"/>
        <end position="82"/>
    </location>
</feature>
<dbReference type="InterPro" id="IPR029058">
    <property type="entry name" value="AB_hydrolase_fold"/>
</dbReference>
<evidence type="ECO:0000256" key="3">
    <source>
        <dbReference type="ARBA" id="ARBA00022670"/>
    </source>
</evidence>
<feature type="chain" id="PRO_5040719747" description="Carboxypeptidase D" evidence="9">
    <location>
        <begin position="24"/>
        <end position="662"/>
    </location>
</feature>
<feature type="compositionally biased region" description="Low complexity" evidence="7">
    <location>
        <begin position="48"/>
        <end position="57"/>
    </location>
</feature>
<evidence type="ECO:0000313" key="10">
    <source>
        <dbReference type="EMBL" id="GMI11471.1"/>
    </source>
</evidence>
<keyword evidence="4 9" id="KW-0732">Signal</keyword>
<proteinExistence type="inferred from homology"/>
<evidence type="ECO:0000256" key="2">
    <source>
        <dbReference type="ARBA" id="ARBA00022645"/>
    </source>
</evidence>
<feature type="transmembrane region" description="Helical" evidence="8">
    <location>
        <begin position="588"/>
        <end position="608"/>
    </location>
</feature>
<dbReference type="EMBL" id="BRXX01000430">
    <property type="protein sequence ID" value="GMI11471.1"/>
    <property type="molecule type" value="Genomic_DNA"/>
</dbReference>
<keyword evidence="8" id="KW-0812">Transmembrane</keyword>
<evidence type="ECO:0000256" key="9">
    <source>
        <dbReference type="SAM" id="SignalP"/>
    </source>
</evidence>
<dbReference type="GO" id="GO:0006508">
    <property type="term" value="P:proteolysis"/>
    <property type="evidence" value="ECO:0007669"/>
    <property type="project" value="UniProtKB-KW"/>
</dbReference>
<dbReference type="PANTHER" id="PTHR11802">
    <property type="entry name" value="SERINE PROTEASE FAMILY S10 SERINE CARBOXYPEPTIDASE"/>
    <property type="match status" value="1"/>
</dbReference>
<evidence type="ECO:0000256" key="5">
    <source>
        <dbReference type="ARBA" id="ARBA00022801"/>
    </source>
</evidence>
<keyword evidence="3" id="KW-0645">Protease</keyword>
<evidence type="ECO:0000256" key="1">
    <source>
        <dbReference type="ARBA" id="ARBA00009431"/>
    </source>
</evidence>
<comment type="similarity">
    <text evidence="1">Belongs to the peptidase S10 family.</text>
</comment>
<gene>
    <name evidence="10" type="ORF">TrVE_jg10551</name>
</gene>
<name>A0A9W7FG61_9STRA</name>
<evidence type="ECO:0000256" key="4">
    <source>
        <dbReference type="ARBA" id="ARBA00022729"/>
    </source>
</evidence>
<evidence type="ECO:0000256" key="7">
    <source>
        <dbReference type="SAM" id="MobiDB-lite"/>
    </source>
</evidence>
<feature type="signal peptide" evidence="9">
    <location>
        <begin position="1"/>
        <end position="23"/>
    </location>
</feature>
<protein>
    <recommendedName>
        <fullName evidence="12">Carboxypeptidase D</fullName>
    </recommendedName>
</protein>
<keyword evidence="5" id="KW-0378">Hydrolase</keyword>
<dbReference type="SUPFAM" id="SSF53474">
    <property type="entry name" value="alpha/beta-Hydrolases"/>
    <property type="match status" value="1"/>
</dbReference>
<keyword evidence="8" id="KW-0472">Membrane</keyword>
<keyword evidence="6" id="KW-0325">Glycoprotein</keyword>
<dbReference type="Proteomes" id="UP001165160">
    <property type="component" value="Unassembled WGS sequence"/>
</dbReference>
<keyword evidence="11" id="KW-1185">Reference proteome</keyword>
<dbReference type="Pfam" id="PF00450">
    <property type="entry name" value="Peptidase_S10"/>
    <property type="match status" value="1"/>
</dbReference>
<keyword evidence="8" id="KW-1133">Transmembrane helix</keyword>
<evidence type="ECO:0000256" key="6">
    <source>
        <dbReference type="ARBA" id="ARBA00023180"/>
    </source>
</evidence>
<organism evidence="10 11">
    <name type="scientific">Triparma verrucosa</name>
    <dbReference type="NCBI Taxonomy" id="1606542"/>
    <lineage>
        <taxon>Eukaryota</taxon>
        <taxon>Sar</taxon>
        <taxon>Stramenopiles</taxon>
        <taxon>Ochrophyta</taxon>
        <taxon>Bolidophyceae</taxon>
        <taxon>Parmales</taxon>
        <taxon>Triparmaceae</taxon>
        <taxon>Triparma</taxon>
    </lineage>
</organism>
<sequence length="662" mass="71648">MPCIMRALHLVVALTTFINSTNAIRRPPSTSSSPFVLNAAVNAVNANSPNDGFGASDGDSDGDSDGASDGSDGRRRTSTPPSFEVYEVKELNGLKEGDFKTKHYSGHITTKVDDFSESYDHQLFSWLFHPASADGSPIAGSGEGDATGKKPLLIWLNGGPACSSMDGLWVENGPFRLEEGAEDKINVNEFSWHRAPAYTLYVDQPVGTGLSYSRTKKWAKSDAEVNAYFYGYLTNFFSIHSYLLKGSETVDVYFAGESHAGHYIPSVIKYIMDKNEGGGGKYTINVKGAAIGNGWFDPYNQYAVADFALSAGYIGLAEKRYWDAQELECQSKLASGSYNAKTMDICYDLMDGIIKKTKNGDGKVPSVYDNRVWVRSQLSDYPPGKKRVETYLGNSHQAARLAIMAQIHAEKNEQYGQIYRECNDPAYFALQAHDGEGVVPEIVAILEDGEISLMFFNGMTDVVCNHFGNEKVLDRLQWSQKSAWNKASRYIWNGKGDGSQQAVGFVRQLGKLSLLKVPNAGHMLPMDQPEVGLAMISQFVTSGSLQSKTAQQGMVGTDVDPLCNVCKADPGANTHFDNIEEEVGVYGVINWVLLFALVLACIAGRVAWRWYKERGAKGDKARGKYTVLETIREDSAGEVEMGSAGGVAGGVGGGGGGGGGGG</sequence>
<dbReference type="PANTHER" id="PTHR11802:SF3">
    <property type="entry name" value="RETINOID-INDUCIBLE SERINE CARBOXYPEPTIDASE"/>
    <property type="match status" value="1"/>
</dbReference>
<dbReference type="AlphaFoldDB" id="A0A9W7FG61"/>
<dbReference type="InterPro" id="IPR001563">
    <property type="entry name" value="Peptidase_S10"/>
</dbReference>